<reference evidence="1 2" key="1">
    <citation type="submission" date="2019-07" db="EMBL/GenBank/DDBJ databases">
        <title>Microlunatus dokdonensis sp. nov. isolated from the rhizospheric soil of the wild plant Elymus tsukushiensis.</title>
        <authorList>
            <person name="Ghim S.-Y."/>
            <person name="Hwang Y.-J."/>
            <person name="Son J.-S."/>
            <person name="Shin J.-H."/>
        </authorList>
    </citation>
    <scope>NUCLEOTIDE SEQUENCE [LARGE SCALE GENOMIC DNA]</scope>
    <source>
        <strain evidence="1 2">KUDC0627</strain>
    </source>
</reference>
<dbReference type="KEGG" id="mik:FOE78_06145"/>
<proteinExistence type="predicted"/>
<accession>A0A516PWI7</accession>
<dbReference type="Proteomes" id="UP000319263">
    <property type="component" value="Chromosome"/>
</dbReference>
<dbReference type="RefSeq" id="WP_143985512.1">
    <property type="nucleotide sequence ID" value="NZ_CP041692.1"/>
</dbReference>
<keyword evidence="2" id="KW-1185">Reference proteome</keyword>
<dbReference type="AlphaFoldDB" id="A0A516PWI7"/>
<organism evidence="1 2">
    <name type="scientific">Microlunatus elymi</name>
    <dbReference type="NCBI Taxonomy" id="2596828"/>
    <lineage>
        <taxon>Bacteria</taxon>
        <taxon>Bacillati</taxon>
        <taxon>Actinomycetota</taxon>
        <taxon>Actinomycetes</taxon>
        <taxon>Propionibacteriales</taxon>
        <taxon>Propionibacteriaceae</taxon>
        <taxon>Microlunatus</taxon>
    </lineage>
</organism>
<dbReference type="EMBL" id="CP041692">
    <property type="protein sequence ID" value="QDP95543.1"/>
    <property type="molecule type" value="Genomic_DNA"/>
</dbReference>
<name>A0A516PWI7_9ACTN</name>
<protein>
    <submittedName>
        <fullName evidence="1">Uncharacterized protein</fullName>
    </submittedName>
</protein>
<sequence length="86" mass="9802">MCDAPLLIKQDRESMIVAVRAEGLEVDLEGVEVRSGWENVVLDTRDGWILRFPRDEQVPYQRELALLDRLHDHLPAPSGLPRAVKT</sequence>
<evidence type="ECO:0000313" key="1">
    <source>
        <dbReference type="EMBL" id="QDP95543.1"/>
    </source>
</evidence>
<gene>
    <name evidence="1" type="ORF">FOE78_06145</name>
</gene>
<evidence type="ECO:0000313" key="2">
    <source>
        <dbReference type="Proteomes" id="UP000319263"/>
    </source>
</evidence>
<dbReference type="Gene3D" id="3.30.200.20">
    <property type="entry name" value="Phosphorylase Kinase, domain 1"/>
    <property type="match status" value="1"/>
</dbReference>